<dbReference type="SUPFAM" id="SSF48403">
    <property type="entry name" value="Ankyrin repeat"/>
    <property type="match status" value="2"/>
</dbReference>
<protein>
    <recommendedName>
        <fullName evidence="4">Nephrocystin 3-like N-terminal domain-containing protein</fullName>
    </recommendedName>
</protein>
<gene>
    <name evidence="5" type="ORF">B9Z65_2666</name>
</gene>
<dbReference type="PROSITE" id="PS50297">
    <property type="entry name" value="ANK_REP_REGION"/>
    <property type="match status" value="1"/>
</dbReference>
<dbReference type="PANTHER" id="PTHR24123">
    <property type="entry name" value="ANKYRIN REPEAT-CONTAINING"/>
    <property type="match status" value="1"/>
</dbReference>
<evidence type="ECO:0000256" key="1">
    <source>
        <dbReference type="ARBA" id="ARBA00022737"/>
    </source>
</evidence>
<dbReference type="PANTHER" id="PTHR24123:SF33">
    <property type="entry name" value="PROTEIN HOS4"/>
    <property type="match status" value="1"/>
</dbReference>
<dbReference type="InterPro" id="IPR051165">
    <property type="entry name" value="Multifunctional_ANK_Repeat"/>
</dbReference>
<dbReference type="STRING" id="40998.A0A2P8A481"/>
<dbReference type="InterPro" id="IPR056884">
    <property type="entry name" value="NPHP3-like_N"/>
</dbReference>
<dbReference type="Pfam" id="PF12796">
    <property type="entry name" value="Ank_2"/>
    <property type="match status" value="3"/>
</dbReference>
<evidence type="ECO:0000256" key="3">
    <source>
        <dbReference type="PROSITE-ProRule" id="PRU00023"/>
    </source>
</evidence>
<evidence type="ECO:0000313" key="6">
    <source>
        <dbReference type="Proteomes" id="UP000243723"/>
    </source>
</evidence>
<name>A0A2P8A481_9PEZI</name>
<dbReference type="Pfam" id="PF24883">
    <property type="entry name" value="NPHP3_N"/>
    <property type="match status" value="1"/>
</dbReference>
<dbReference type="AlphaFoldDB" id="A0A2P8A481"/>
<dbReference type="SUPFAM" id="SSF52540">
    <property type="entry name" value="P-loop containing nucleoside triphosphate hydrolases"/>
    <property type="match status" value="1"/>
</dbReference>
<evidence type="ECO:0000259" key="4">
    <source>
        <dbReference type="Pfam" id="PF24883"/>
    </source>
</evidence>
<proteinExistence type="predicted"/>
<keyword evidence="2 3" id="KW-0040">ANK repeat</keyword>
<sequence>MVIQARRRDSPVGSPIDEYQQLPEKLLHIDFAARQRYLVDKIRCFQVTDWIFGEEIFQAWIESEKRWQLRLCGPPRSGKTNICALAVSELLQRSLYEGILIVQLYLGDLASSRTALTPASTGDDETAFSVQDFVLRATYRQLLETDMFDIPERNVPSQLASEHDSDSAGKWHELQSAFESLDNVFLIVDGLEHMTFGIQEAFYKVLDTARSHGMRTMITQDKMSNASGAYVFCGLENEHPQYDEQDRERCSIYWHCESCDDGDFDVCRTCRIVRRLGCHDDAHSAYLFEPYEYRNVFIRWPEEILRQYITWELNMAGFKRTDLGRTLNQQDHGTENLVQEICRRSGGDLALARIYIERTLRDQSPVALSGVLDELPEDEQYYFAQTLTQLRLGSGDSWGLVEEMIALVAHSPVPLRFEAFIEAITFRHVAHDSTTVPPLERENVMRLSKGTLNVQDNTDGFVEFLQTELGTFFLECRTARSALEDTFLTDLCLDYLNQDWLALAAPDEDYISFAIYRKHPFLAYASRFFGECIRRNSSRSTRCRLIDLLGQSGRVNAIVTAAWYADLTTPWMLPLGATSFHMCAYLGLADVLLDLAQFVGYNVNTRDTFLGNTPIITAAHHGYADTVKILLDLGADPGIVNFAGRTALDQAIESDALQVVEVLVTHPEYRHYQHWLENGARAPLQAAAASDQDNCQMIRLILTMNQSNTNVRDVQGRTPLLTSIVSGNITTATLLAKQRHVDVSASDAKGRNALHLLLDNALQDNALAIDGLHSEILESCVELLDVILGRLTQAEKTEILNQKDHTGRIPLMSAIAAIPKYPSAPEMSQIIDCLVVETADLLQIDHQGRTLMHYAALNDNADLIVQLREKNLDVNKPDHAGRTPLHLSCAKGCENAAGQLYMLDARIEGKDAFHQSPLDYAVLSGVSCIFGEEFFERTDPASPVADPPIWTVVCSDDATTLSDMIQYGPELVQVVEPSTKTSALHFAVSAGVEMLEAILVSGLIDPNIQDLSGRTPLQRLVNSYQPGDMDKDDFRARITLLLEHGAQLDCKDVDNRSVLDLALDKQDFETCTFLVEKGASMPLDATSTRHFADWLAHAIRQGHVSTVTKILAAGFSIHCRSRSKLLIQVAYESKSEHPGVFNIMMQNMTDLATKAMAQMSISS</sequence>
<organism evidence="5 6">
    <name type="scientific">Elsinoe australis</name>
    <dbReference type="NCBI Taxonomy" id="40998"/>
    <lineage>
        <taxon>Eukaryota</taxon>
        <taxon>Fungi</taxon>
        <taxon>Dikarya</taxon>
        <taxon>Ascomycota</taxon>
        <taxon>Pezizomycotina</taxon>
        <taxon>Dothideomycetes</taxon>
        <taxon>Dothideomycetidae</taxon>
        <taxon>Myriangiales</taxon>
        <taxon>Elsinoaceae</taxon>
        <taxon>Elsinoe</taxon>
    </lineage>
</organism>
<feature type="repeat" description="ANK" evidence="3">
    <location>
        <begin position="847"/>
        <end position="879"/>
    </location>
</feature>
<feature type="repeat" description="ANK" evidence="3">
    <location>
        <begin position="610"/>
        <end position="642"/>
    </location>
</feature>
<reference evidence="5 6" key="1">
    <citation type="submission" date="2017-05" db="EMBL/GenBank/DDBJ databases">
        <title>Draft genome sequence of Elsinoe australis.</title>
        <authorList>
            <person name="Cheng Q."/>
        </authorList>
    </citation>
    <scope>NUCLEOTIDE SEQUENCE [LARGE SCALE GENOMIC DNA]</scope>
    <source>
        <strain evidence="5 6">NL1</strain>
    </source>
</reference>
<dbReference type="Proteomes" id="UP000243723">
    <property type="component" value="Unassembled WGS sequence"/>
</dbReference>
<feature type="domain" description="Nephrocystin 3-like N-terminal" evidence="4">
    <location>
        <begin position="48"/>
        <end position="206"/>
    </location>
</feature>
<keyword evidence="1" id="KW-0677">Repeat</keyword>
<dbReference type="OrthoDB" id="10057496at2759"/>
<dbReference type="PROSITE" id="PS50088">
    <property type="entry name" value="ANK_REPEAT"/>
    <property type="match status" value="2"/>
</dbReference>
<dbReference type="SMART" id="SM00248">
    <property type="entry name" value="ANK"/>
    <property type="match status" value="11"/>
</dbReference>
<evidence type="ECO:0000313" key="5">
    <source>
        <dbReference type="EMBL" id="PSK55277.1"/>
    </source>
</evidence>
<accession>A0A2P8A481</accession>
<keyword evidence="6" id="KW-1185">Reference proteome</keyword>
<dbReference type="InterPro" id="IPR002110">
    <property type="entry name" value="Ankyrin_rpt"/>
</dbReference>
<evidence type="ECO:0000256" key="2">
    <source>
        <dbReference type="ARBA" id="ARBA00023043"/>
    </source>
</evidence>
<dbReference type="InterPro" id="IPR027417">
    <property type="entry name" value="P-loop_NTPase"/>
</dbReference>
<dbReference type="InterPro" id="IPR036770">
    <property type="entry name" value="Ankyrin_rpt-contain_sf"/>
</dbReference>
<dbReference type="EMBL" id="NHZQ01000067">
    <property type="protein sequence ID" value="PSK55277.1"/>
    <property type="molecule type" value="Genomic_DNA"/>
</dbReference>
<dbReference type="Gene3D" id="1.25.40.20">
    <property type="entry name" value="Ankyrin repeat-containing domain"/>
    <property type="match status" value="4"/>
</dbReference>
<comment type="caution">
    <text evidence="5">The sequence shown here is derived from an EMBL/GenBank/DDBJ whole genome shotgun (WGS) entry which is preliminary data.</text>
</comment>